<evidence type="ECO:0000313" key="3">
    <source>
        <dbReference type="EMBL" id="MFC3303088.1"/>
    </source>
</evidence>
<name>A0ABV7MC90_9PROT</name>
<accession>A0ABV7MC90</accession>
<reference evidence="4" key="1">
    <citation type="journal article" date="2019" name="Int. J. Syst. Evol. Microbiol.">
        <title>The Global Catalogue of Microorganisms (GCM) 10K type strain sequencing project: providing services to taxonomists for standard genome sequencing and annotation.</title>
        <authorList>
            <consortium name="The Broad Institute Genomics Platform"/>
            <consortium name="The Broad Institute Genome Sequencing Center for Infectious Disease"/>
            <person name="Wu L."/>
            <person name="Ma J."/>
        </authorList>
    </citation>
    <scope>NUCLEOTIDE SEQUENCE [LARGE SCALE GENOMIC DNA]</scope>
    <source>
        <strain evidence="4">KCTC 22245</strain>
    </source>
</reference>
<organism evidence="3 4">
    <name type="scientific">Parvularcula lutaonensis</name>
    <dbReference type="NCBI Taxonomy" id="491923"/>
    <lineage>
        <taxon>Bacteria</taxon>
        <taxon>Pseudomonadati</taxon>
        <taxon>Pseudomonadota</taxon>
        <taxon>Alphaproteobacteria</taxon>
        <taxon>Parvularculales</taxon>
        <taxon>Parvularculaceae</taxon>
        <taxon>Parvularcula</taxon>
    </lineage>
</organism>
<evidence type="ECO:0000256" key="2">
    <source>
        <dbReference type="SAM" id="SignalP"/>
    </source>
</evidence>
<proteinExistence type="predicted"/>
<keyword evidence="2" id="KW-0732">Signal</keyword>
<feature type="region of interest" description="Disordered" evidence="1">
    <location>
        <begin position="156"/>
        <end position="180"/>
    </location>
</feature>
<dbReference type="RefSeq" id="WP_189575282.1">
    <property type="nucleotide sequence ID" value="NZ_BMXU01000002.1"/>
</dbReference>
<feature type="chain" id="PRO_5046437909" description="Lipoprotein" evidence="2">
    <location>
        <begin position="20"/>
        <end position="203"/>
    </location>
</feature>
<evidence type="ECO:0000313" key="4">
    <source>
        <dbReference type="Proteomes" id="UP001595607"/>
    </source>
</evidence>
<comment type="caution">
    <text evidence="3">The sequence shown here is derived from an EMBL/GenBank/DDBJ whole genome shotgun (WGS) entry which is preliminary data.</text>
</comment>
<evidence type="ECO:0000256" key="1">
    <source>
        <dbReference type="SAM" id="MobiDB-lite"/>
    </source>
</evidence>
<feature type="signal peptide" evidence="2">
    <location>
        <begin position="1"/>
        <end position="19"/>
    </location>
</feature>
<dbReference type="Proteomes" id="UP001595607">
    <property type="component" value="Unassembled WGS sequence"/>
</dbReference>
<dbReference type="PROSITE" id="PS51257">
    <property type="entry name" value="PROKAR_LIPOPROTEIN"/>
    <property type="match status" value="1"/>
</dbReference>
<dbReference type="EMBL" id="JBHRVA010000003">
    <property type="protein sequence ID" value="MFC3303088.1"/>
    <property type="molecule type" value="Genomic_DNA"/>
</dbReference>
<protein>
    <recommendedName>
        <fullName evidence="5">Lipoprotein</fullName>
    </recommendedName>
</protein>
<evidence type="ECO:0008006" key="5">
    <source>
        <dbReference type="Google" id="ProtNLM"/>
    </source>
</evidence>
<sequence>MPKSVRVLSVIAALLALTACETQPNARRGVMLDNPFRNDSNTVITTKSTGPTPMQICSSASLAEERTTTQNIVRGAQESASVSGQTVLERKLKAYSAEFEIAHRSMVRSCQLYANCMDRNNGDEGRCTRSEMRLAEAEGRYYDLIRQRDLLASQARISRPAGSSATESDCSKKTCGKPKSRCKAECDTTANIFTDDCCPTDKN</sequence>
<keyword evidence="4" id="KW-1185">Reference proteome</keyword>
<gene>
    <name evidence="3" type="ORF">ACFONP_10125</name>
</gene>